<dbReference type="GO" id="GO:0005886">
    <property type="term" value="C:plasma membrane"/>
    <property type="evidence" value="ECO:0007669"/>
    <property type="project" value="UniProtKB-SubCell"/>
</dbReference>
<dbReference type="InterPro" id="IPR001851">
    <property type="entry name" value="ABC_transp_permease"/>
</dbReference>
<feature type="transmembrane region" description="Helical" evidence="6">
    <location>
        <begin position="259"/>
        <end position="277"/>
    </location>
</feature>
<dbReference type="STRING" id="258723.GCA_900169305_01441"/>
<dbReference type="PANTHER" id="PTHR32196">
    <property type="entry name" value="ABC TRANSPORTER PERMEASE PROTEIN YPHD-RELATED-RELATED"/>
    <property type="match status" value="1"/>
</dbReference>
<protein>
    <submittedName>
        <fullName evidence="7">Putative ABC transport system permease protein</fullName>
    </submittedName>
</protein>
<evidence type="ECO:0000256" key="5">
    <source>
        <dbReference type="ARBA" id="ARBA00023136"/>
    </source>
</evidence>
<evidence type="ECO:0000256" key="2">
    <source>
        <dbReference type="ARBA" id="ARBA00022475"/>
    </source>
</evidence>
<dbReference type="OrthoDB" id="9778389at2"/>
<keyword evidence="3 6" id="KW-0812">Transmembrane</keyword>
<dbReference type="PANTHER" id="PTHR32196:SF69">
    <property type="entry name" value="BRANCHED-CHAIN AMINO ACID TRANSPORT SYSTEM, PERMEASE PROTEIN"/>
    <property type="match status" value="1"/>
</dbReference>
<dbReference type="Proteomes" id="UP000199589">
    <property type="component" value="Unassembled WGS sequence"/>
</dbReference>
<accession>A0A1I3YLQ3</accession>
<evidence type="ECO:0000313" key="7">
    <source>
        <dbReference type="EMBL" id="SFK32211.1"/>
    </source>
</evidence>
<evidence type="ECO:0000256" key="3">
    <source>
        <dbReference type="ARBA" id="ARBA00022692"/>
    </source>
</evidence>
<organism evidence="7 8">
    <name type="scientific">Marinilactibacillus piezotolerans</name>
    <dbReference type="NCBI Taxonomy" id="258723"/>
    <lineage>
        <taxon>Bacteria</taxon>
        <taxon>Bacillati</taxon>
        <taxon>Bacillota</taxon>
        <taxon>Bacilli</taxon>
        <taxon>Lactobacillales</taxon>
        <taxon>Carnobacteriaceae</taxon>
        <taxon>Marinilactibacillus</taxon>
    </lineage>
</organism>
<dbReference type="InterPro" id="IPR037294">
    <property type="entry name" value="ABC_BtuC-like"/>
</dbReference>
<dbReference type="Gene3D" id="1.10.3470.10">
    <property type="entry name" value="ABC transporter involved in vitamin B12 uptake, BtuC"/>
    <property type="match status" value="1"/>
</dbReference>
<keyword evidence="4 6" id="KW-1133">Transmembrane helix</keyword>
<evidence type="ECO:0000256" key="6">
    <source>
        <dbReference type="SAM" id="Phobius"/>
    </source>
</evidence>
<feature type="transmembrane region" description="Helical" evidence="6">
    <location>
        <begin position="55"/>
        <end position="76"/>
    </location>
</feature>
<dbReference type="CDD" id="cd06574">
    <property type="entry name" value="TM_PBP1_branched-chain-AA_like"/>
    <property type="match status" value="1"/>
</dbReference>
<feature type="transmembrane region" description="Helical" evidence="6">
    <location>
        <begin position="233"/>
        <end position="253"/>
    </location>
</feature>
<proteinExistence type="predicted"/>
<keyword evidence="5 6" id="KW-0472">Membrane</keyword>
<comment type="subcellular location">
    <subcellularLocation>
        <location evidence="1">Cell membrane</location>
        <topology evidence="1">Multi-pass membrane protein</topology>
    </subcellularLocation>
</comment>
<feature type="transmembrane region" description="Helical" evidence="6">
    <location>
        <begin position="128"/>
        <end position="156"/>
    </location>
</feature>
<dbReference type="EMBL" id="FOSJ01000023">
    <property type="protein sequence ID" value="SFK32211.1"/>
    <property type="molecule type" value="Genomic_DNA"/>
</dbReference>
<dbReference type="AlphaFoldDB" id="A0A1I3YLQ3"/>
<evidence type="ECO:0000256" key="4">
    <source>
        <dbReference type="ARBA" id="ARBA00022989"/>
    </source>
</evidence>
<keyword evidence="2" id="KW-1003">Cell membrane</keyword>
<evidence type="ECO:0000256" key="1">
    <source>
        <dbReference type="ARBA" id="ARBA00004651"/>
    </source>
</evidence>
<dbReference type="RefSeq" id="WP_091897568.1">
    <property type="nucleotide sequence ID" value="NZ_FOSJ01000023.1"/>
</dbReference>
<feature type="transmembrane region" description="Helical" evidence="6">
    <location>
        <begin position="207"/>
        <end position="224"/>
    </location>
</feature>
<dbReference type="Pfam" id="PF02653">
    <property type="entry name" value="BPD_transp_2"/>
    <property type="match status" value="1"/>
</dbReference>
<feature type="transmembrane region" description="Helical" evidence="6">
    <location>
        <begin position="83"/>
        <end position="102"/>
    </location>
</feature>
<reference evidence="8" key="1">
    <citation type="submission" date="2016-10" db="EMBL/GenBank/DDBJ databases">
        <authorList>
            <person name="Varghese N."/>
            <person name="Submissions S."/>
        </authorList>
    </citation>
    <scope>NUCLEOTIDE SEQUENCE [LARGE SCALE GENOMIC DNA]</scope>
    <source>
        <strain evidence="8">DSM 16108</strain>
    </source>
</reference>
<sequence length="293" mass="31222">MIISAIAQGFLWAVLGIGLYLTYRILKFPDLTTEGSFPLGAAVAVTAIVSDVPPILAIFLAILAGMGAGLVTGLLYTKGKVPVILAGILVMSGLHSVMLFIMKRPNINLLNQETLFDLFEGLPNYYDVVFIGVIVLVILISVVLAFFYTNLGQAFIATGDNEDMARSLGIRTDNMKILGLVISNGVIALAGALVAQNNGYADVNGGTGVIVIGLASLIIGEVMFKDLKLGERLCTIVIGSVLYQILLLGVIELGFDTTYIRIFSSVILAICLMIPQIRKSLNLGTIIGRGEKE</sequence>
<feature type="transmembrane region" description="Helical" evidence="6">
    <location>
        <begin position="177"/>
        <end position="195"/>
    </location>
</feature>
<evidence type="ECO:0000313" key="8">
    <source>
        <dbReference type="Proteomes" id="UP000199589"/>
    </source>
</evidence>
<feature type="transmembrane region" description="Helical" evidence="6">
    <location>
        <begin position="6"/>
        <end position="26"/>
    </location>
</feature>
<name>A0A1I3YLQ3_9LACT</name>
<dbReference type="GO" id="GO:0022857">
    <property type="term" value="F:transmembrane transporter activity"/>
    <property type="evidence" value="ECO:0007669"/>
    <property type="project" value="InterPro"/>
</dbReference>
<gene>
    <name evidence="7" type="ORF">SAMN04488569_102310</name>
</gene>
<keyword evidence="8" id="KW-1185">Reference proteome</keyword>